<evidence type="ECO:0000259" key="1">
    <source>
        <dbReference type="Pfam" id="PF13248"/>
    </source>
</evidence>
<dbReference type="Proteomes" id="UP000198324">
    <property type="component" value="Unassembled WGS sequence"/>
</dbReference>
<dbReference type="AlphaFoldDB" id="A0A239CAT1"/>
<keyword evidence="3" id="KW-1185">Reference proteome</keyword>
<dbReference type="Pfam" id="PF13248">
    <property type="entry name" value="Zn_ribbon_3"/>
    <property type="match status" value="1"/>
</dbReference>
<dbReference type="InterPro" id="IPR059113">
    <property type="entry name" value="Znf_ribbon"/>
</dbReference>
<sequence length="236" mass="24334">MPPTMIPCPACKKKISDAAEACPKCGQPITEQDREAGRAKVKKGQMGCGLALLAVVVLVVIGNLGSTDKKSTEQAATPTAEQEQVVEATTPTLAYTAEAIVERFNQAARKMDFHHKARITKNSSGPAASSMQVKVGKHIGLVIATPNDAPNASGVMLIGVGDGTIQSGAAIIEGMVVLIATLSPELDAAGRGGVLRELGLLGGEKSSDQTSAIRGKVKYSYGFVEGMGTIFGADAI</sequence>
<evidence type="ECO:0000313" key="2">
    <source>
        <dbReference type="EMBL" id="SNS16798.1"/>
    </source>
</evidence>
<name>A0A239CAT1_9BACT</name>
<gene>
    <name evidence="2" type="ORF">SAMN04488503_3025</name>
</gene>
<dbReference type="EMBL" id="FZOC01000007">
    <property type="protein sequence ID" value="SNS16798.1"/>
    <property type="molecule type" value="Genomic_DNA"/>
</dbReference>
<feature type="domain" description="Putative zinc-ribbon" evidence="1">
    <location>
        <begin position="5"/>
        <end position="29"/>
    </location>
</feature>
<organism evidence="2 3">
    <name type="scientific">Humidesulfovibrio mexicanus</name>
    <dbReference type="NCBI Taxonomy" id="147047"/>
    <lineage>
        <taxon>Bacteria</taxon>
        <taxon>Pseudomonadati</taxon>
        <taxon>Thermodesulfobacteriota</taxon>
        <taxon>Desulfovibrionia</taxon>
        <taxon>Desulfovibrionales</taxon>
        <taxon>Desulfovibrionaceae</taxon>
        <taxon>Humidesulfovibrio</taxon>
    </lineage>
</organism>
<accession>A0A239CAT1</accession>
<proteinExistence type="predicted"/>
<protein>
    <recommendedName>
        <fullName evidence="1">Putative zinc-ribbon domain-containing protein</fullName>
    </recommendedName>
</protein>
<evidence type="ECO:0000313" key="3">
    <source>
        <dbReference type="Proteomes" id="UP000198324"/>
    </source>
</evidence>
<reference evidence="2 3" key="1">
    <citation type="submission" date="2017-06" db="EMBL/GenBank/DDBJ databases">
        <authorList>
            <person name="Kim H.J."/>
            <person name="Triplett B.A."/>
        </authorList>
    </citation>
    <scope>NUCLEOTIDE SEQUENCE [LARGE SCALE GENOMIC DNA]</scope>
    <source>
        <strain evidence="2 3">DSM 13116</strain>
    </source>
</reference>